<gene>
    <name evidence="2" type="ORF">PHLGIDRAFT_13386</name>
</gene>
<keyword evidence="1" id="KW-0812">Transmembrane</keyword>
<dbReference type="AlphaFoldDB" id="A0A0C3S857"/>
<feature type="transmembrane region" description="Helical" evidence="1">
    <location>
        <begin position="6"/>
        <end position="26"/>
    </location>
</feature>
<evidence type="ECO:0000313" key="3">
    <source>
        <dbReference type="Proteomes" id="UP000053257"/>
    </source>
</evidence>
<evidence type="ECO:0008006" key="4">
    <source>
        <dbReference type="Google" id="ProtNLM"/>
    </source>
</evidence>
<proteinExistence type="predicted"/>
<name>A0A0C3S857_PHLG1</name>
<organism evidence="2 3">
    <name type="scientific">Phlebiopsis gigantea (strain 11061_1 CR5-6)</name>
    <name type="common">White-rot fungus</name>
    <name type="synonym">Peniophora gigantea</name>
    <dbReference type="NCBI Taxonomy" id="745531"/>
    <lineage>
        <taxon>Eukaryota</taxon>
        <taxon>Fungi</taxon>
        <taxon>Dikarya</taxon>
        <taxon>Basidiomycota</taxon>
        <taxon>Agaricomycotina</taxon>
        <taxon>Agaricomycetes</taxon>
        <taxon>Polyporales</taxon>
        <taxon>Phanerochaetaceae</taxon>
        <taxon>Phlebiopsis</taxon>
    </lineage>
</organism>
<evidence type="ECO:0000313" key="2">
    <source>
        <dbReference type="EMBL" id="KIP07167.1"/>
    </source>
</evidence>
<protein>
    <recommendedName>
        <fullName evidence="4">Heterokaryon incompatibility domain-containing protein</fullName>
    </recommendedName>
</protein>
<dbReference type="OrthoDB" id="5362512at2759"/>
<keyword evidence="1" id="KW-0472">Membrane</keyword>
<dbReference type="EMBL" id="KN840502">
    <property type="protein sequence ID" value="KIP07167.1"/>
    <property type="molecule type" value="Genomic_DNA"/>
</dbReference>
<keyword evidence="1" id="KW-1133">Transmembrane helix</keyword>
<keyword evidence="3" id="KW-1185">Reference proteome</keyword>
<dbReference type="Proteomes" id="UP000053257">
    <property type="component" value="Unassembled WGS sequence"/>
</dbReference>
<sequence>MSYAYKLYYVIFSLTQWISALTYYFLRFRRPAGRLSFDAYLSSGQGISDFDRILSLQRDLCISDIRDWRQGHSGNSTKQLDGKVIQRRTNLWRAVLAEDLSPSAKRILLAAGVIPADSPRDTSTLYELQGAHPLQAPESIPPLQRVHKSPHAIPSEIADKHFSTTKTLLDELNAIFRTACAGGSGYLDRYLSNCIKQGWDVGTVYGYLRPWWHSYTMGDYTFRQIQEQMDLSETYDSAVRTNVGILRRIGNVHMPPRRVWDLYSNRVLPYRALRSSELLSIPDNLWAVSHSWVAESERHKTLTSINGFQWPVPIPVDITLEQVRVELLNMGAEYVFLDVLCLRQHSSDPYMELVRFEEWQIDVPTLGHVYRHDRYQTTVVYFNGLGRPFNPKAELLDTPAHWFNRAWTLQETTVNWLPGGLSSQSCAGWDGTYFMTRMHQAQIELGLPSLRDPSFTDLLQAMQRRPGYAKKKPFDRVAAVSYLLPRSRPVMYDDQWSDAEAAWESLVPSLSGTDRLGLLLHCPPRRTIISSESTMLWRPSWAEVMQEPQSVRIPPLPFANDESLHGPVQGIDELFRYCKYYFHYANVVERCFTAGDGFISVALDPDRSWLARKRFRFESNIDSGIDLDATVPFVLVGLAQMRCWIVAMPVDLVDLGREDRALEVRKITVGWMYAPKDIEKLEKLGVAKRRLVAYCEGHNK</sequence>
<dbReference type="HOGENOM" id="CLU_016205_0_0_1"/>
<reference evidence="2 3" key="1">
    <citation type="journal article" date="2014" name="PLoS Genet.">
        <title>Analysis of the Phlebiopsis gigantea genome, transcriptome and secretome provides insight into its pioneer colonization strategies of wood.</title>
        <authorList>
            <person name="Hori C."/>
            <person name="Ishida T."/>
            <person name="Igarashi K."/>
            <person name="Samejima M."/>
            <person name="Suzuki H."/>
            <person name="Master E."/>
            <person name="Ferreira P."/>
            <person name="Ruiz-Duenas F.J."/>
            <person name="Held B."/>
            <person name="Canessa P."/>
            <person name="Larrondo L.F."/>
            <person name="Schmoll M."/>
            <person name="Druzhinina I.S."/>
            <person name="Kubicek C.P."/>
            <person name="Gaskell J.A."/>
            <person name="Kersten P."/>
            <person name="St John F."/>
            <person name="Glasner J."/>
            <person name="Sabat G."/>
            <person name="Splinter BonDurant S."/>
            <person name="Syed K."/>
            <person name="Yadav J."/>
            <person name="Mgbeahuruike A.C."/>
            <person name="Kovalchuk A."/>
            <person name="Asiegbu F.O."/>
            <person name="Lackner G."/>
            <person name="Hoffmeister D."/>
            <person name="Rencoret J."/>
            <person name="Gutierrez A."/>
            <person name="Sun H."/>
            <person name="Lindquist E."/>
            <person name="Barry K."/>
            <person name="Riley R."/>
            <person name="Grigoriev I.V."/>
            <person name="Henrissat B."/>
            <person name="Kues U."/>
            <person name="Berka R.M."/>
            <person name="Martinez A.T."/>
            <person name="Covert S.F."/>
            <person name="Blanchette R.A."/>
            <person name="Cullen D."/>
        </authorList>
    </citation>
    <scope>NUCLEOTIDE SEQUENCE [LARGE SCALE GENOMIC DNA]</scope>
    <source>
        <strain evidence="2 3">11061_1 CR5-6</strain>
    </source>
</reference>
<accession>A0A0C3S857</accession>
<evidence type="ECO:0000256" key="1">
    <source>
        <dbReference type="SAM" id="Phobius"/>
    </source>
</evidence>